<name>A0ABX9KFW5_9FUSO</name>
<proteinExistence type="inferred from homology"/>
<keyword evidence="4" id="KW-1003">Cell membrane</keyword>
<dbReference type="Proteomes" id="UP000263486">
    <property type="component" value="Unassembled WGS sequence"/>
</dbReference>
<dbReference type="InterPro" id="IPR002549">
    <property type="entry name" value="AI-2E-like"/>
</dbReference>
<feature type="transmembrane region" description="Helical" evidence="8">
    <location>
        <begin position="37"/>
        <end position="56"/>
    </location>
</feature>
<evidence type="ECO:0000256" key="4">
    <source>
        <dbReference type="ARBA" id="ARBA00022475"/>
    </source>
</evidence>
<keyword evidence="7 8" id="KW-0472">Membrane</keyword>
<evidence type="ECO:0000256" key="2">
    <source>
        <dbReference type="ARBA" id="ARBA00009773"/>
    </source>
</evidence>
<feature type="transmembrane region" description="Helical" evidence="8">
    <location>
        <begin position="280"/>
        <end position="302"/>
    </location>
</feature>
<keyword evidence="6 8" id="KW-1133">Transmembrane helix</keyword>
<dbReference type="EMBL" id="QUAJ01000016">
    <property type="protein sequence ID" value="REI40734.1"/>
    <property type="molecule type" value="Genomic_DNA"/>
</dbReference>
<feature type="transmembrane region" description="Helical" evidence="8">
    <location>
        <begin position="12"/>
        <end position="31"/>
    </location>
</feature>
<feature type="transmembrane region" description="Helical" evidence="8">
    <location>
        <begin position="68"/>
        <end position="89"/>
    </location>
</feature>
<feature type="transmembrane region" description="Helical" evidence="8">
    <location>
        <begin position="245"/>
        <end position="273"/>
    </location>
</feature>
<feature type="transmembrane region" description="Helical" evidence="8">
    <location>
        <begin position="322"/>
        <end position="348"/>
    </location>
</feature>
<feature type="transmembrane region" description="Helical" evidence="8">
    <location>
        <begin position="156"/>
        <end position="182"/>
    </location>
</feature>
<comment type="similarity">
    <text evidence="2">Belongs to the autoinducer-2 exporter (AI-2E) (TC 2.A.86) family.</text>
</comment>
<dbReference type="PANTHER" id="PTHR21716:SF67">
    <property type="entry name" value="TRANSPORT PROTEIN YDIK-RELATED"/>
    <property type="match status" value="1"/>
</dbReference>
<dbReference type="Pfam" id="PF01594">
    <property type="entry name" value="AI-2E_transport"/>
    <property type="match status" value="1"/>
</dbReference>
<evidence type="ECO:0000313" key="9">
    <source>
        <dbReference type="EMBL" id="REI40734.1"/>
    </source>
</evidence>
<keyword evidence="10" id="KW-1185">Reference proteome</keyword>
<sequence length="357" mass="38918">MVENKNRVDTREAVNVFIRISFIGILFIWSFTIIKPLFMITLWGIIIAVSSFPLHKRFTKILKGRDKLSAILLVVIGLIFVISPVILFMDSTIESLGKITESLEAGTLTIPQVSEEIKGIPVLGEKIAKLWILFTGDFRNMIEKIAPQLQIYASKILGIISTLGIAIVQFILSIFIGGILLINAEVCSRGTGKIFKILIGEFVEGFHEIAAGTIRSVVQGVVGIAIIQAVFAGIGMLAVGVPGAGIWSILVMILAIIQLPPMVILVPVAVYVYSKQTITIAVLYIIWSIFVGILDNVLKPFILGRGVDIPMLVILLGSLGGMVTYGIIGLFVGPVILALGYKFMIALVERDDMKNRK</sequence>
<keyword evidence="5 8" id="KW-0812">Transmembrane</keyword>
<reference evidence="9 10" key="1">
    <citation type="submission" date="2018-08" db="EMBL/GenBank/DDBJ databases">
        <title>Draft genome sequence of Psychrilyobacter sp. strain SD5 isolated from Black Sea water.</title>
        <authorList>
            <person name="Yadav S."/>
            <person name="Villanueva L."/>
            <person name="Damste J.S.S."/>
        </authorList>
    </citation>
    <scope>NUCLEOTIDE SEQUENCE [LARGE SCALE GENOMIC DNA]</scope>
    <source>
        <strain evidence="9 10">SD5</strain>
    </source>
</reference>
<gene>
    <name evidence="9" type="ORF">DYH56_09630</name>
</gene>
<keyword evidence="3" id="KW-0813">Transport</keyword>
<comment type="subcellular location">
    <subcellularLocation>
        <location evidence="1">Cell membrane</location>
        <topology evidence="1">Multi-pass membrane protein</topology>
    </subcellularLocation>
</comment>
<evidence type="ECO:0000256" key="8">
    <source>
        <dbReference type="SAM" id="Phobius"/>
    </source>
</evidence>
<organism evidence="9 10">
    <name type="scientific">Psychrilyobacter piezotolerans</name>
    <dbReference type="NCBI Taxonomy" id="2293438"/>
    <lineage>
        <taxon>Bacteria</taxon>
        <taxon>Fusobacteriati</taxon>
        <taxon>Fusobacteriota</taxon>
        <taxon>Fusobacteriia</taxon>
        <taxon>Fusobacteriales</taxon>
        <taxon>Fusobacteriaceae</taxon>
        <taxon>Psychrilyobacter</taxon>
    </lineage>
</organism>
<evidence type="ECO:0000256" key="3">
    <source>
        <dbReference type="ARBA" id="ARBA00022448"/>
    </source>
</evidence>
<accession>A0ABX9KFW5</accession>
<evidence type="ECO:0000256" key="5">
    <source>
        <dbReference type="ARBA" id="ARBA00022692"/>
    </source>
</evidence>
<evidence type="ECO:0000256" key="1">
    <source>
        <dbReference type="ARBA" id="ARBA00004651"/>
    </source>
</evidence>
<evidence type="ECO:0000256" key="6">
    <source>
        <dbReference type="ARBA" id="ARBA00022989"/>
    </source>
</evidence>
<evidence type="ECO:0000313" key="10">
    <source>
        <dbReference type="Proteomes" id="UP000263486"/>
    </source>
</evidence>
<evidence type="ECO:0000256" key="7">
    <source>
        <dbReference type="ARBA" id="ARBA00023136"/>
    </source>
</evidence>
<feature type="transmembrane region" description="Helical" evidence="8">
    <location>
        <begin position="217"/>
        <end position="239"/>
    </location>
</feature>
<protein>
    <submittedName>
        <fullName evidence="9">AI-2E family transporter</fullName>
    </submittedName>
</protein>
<dbReference type="PANTHER" id="PTHR21716">
    <property type="entry name" value="TRANSMEMBRANE PROTEIN"/>
    <property type="match status" value="1"/>
</dbReference>
<comment type="caution">
    <text evidence="9">The sequence shown here is derived from an EMBL/GenBank/DDBJ whole genome shotgun (WGS) entry which is preliminary data.</text>
</comment>